<sequence>MGKIFQVIVLGFKGEKFAIDVAKEEKHFNEMTVLEFKKKLISKLPGYSGI</sequence>
<dbReference type="EMBL" id="JW873254">
    <property type="protein sequence ID" value="AFP05771.1"/>
    <property type="molecule type" value="mRNA"/>
</dbReference>
<evidence type="ECO:0000313" key="1">
    <source>
        <dbReference type="EMBL" id="AFP05771.1"/>
    </source>
</evidence>
<accession>V9L3U4</accession>
<proteinExistence type="evidence at transcript level"/>
<dbReference type="AlphaFoldDB" id="V9L3U4"/>
<name>V9L3U4_CALMI</name>
<protein>
    <submittedName>
        <fullName evidence="1">Ubiquitin-like protein</fullName>
    </submittedName>
</protein>
<organism evidence="1">
    <name type="scientific">Callorhinchus milii</name>
    <name type="common">Ghost shark</name>
    <dbReference type="NCBI Taxonomy" id="7868"/>
    <lineage>
        <taxon>Eukaryota</taxon>
        <taxon>Metazoa</taxon>
        <taxon>Chordata</taxon>
        <taxon>Craniata</taxon>
        <taxon>Vertebrata</taxon>
        <taxon>Chondrichthyes</taxon>
        <taxon>Holocephali</taxon>
        <taxon>Chimaeriformes</taxon>
        <taxon>Callorhinchidae</taxon>
        <taxon>Callorhinchus</taxon>
    </lineage>
</organism>
<reference evidence="1" key="1">
    <citation type="journal article" date="2014" name="Nature">
        <title>Elephant shark genome provides unique insights into gnathostome evolution.</title>
        <authorList>
            <consortium name="International Elephant Shark Genome Sequencing Consortium"/>
            <person name="Venkatesh B."/>
            <person name="Lee A.P."/>
            <person name="Ravi V."/>
            <person name="Maurya A.K."/>
            <person name="Lian M.M."/>
            <person name="Swann J.B."/>
            <person name="Ohta Y."/>
            <person name="Flajnik M.F."/>
            <person name="Sutoh Y."/>
            <person name="Kasahara M."/>
            <person name="Hoon S."/>
            <person name="Gangu V."/>
            <person name="Roy S.W."/>
            <person name="Irimia M."/>
            <person name="Korzh V."/>
            <person name="Kondrychyn I."/>
            <person name="Lim Z.W."/>
            <person name="Tay B.H."/>
            <person name="Tohari S."/>
            <person name="Kong K.W."/>
            <person name="Ho S."/>
            <person name="Lorente-Galdos B."/>
            <person name="Quilez J."/>
            <person name="Marques-Bonet T."/>
            <person name="Raney B.J."/>
            <person name="Ingham P.W."/>
            <person name="Tay A."/>
            <person name="Hillier L.W."/>
            <person name="Minx P."/>
            <person name="Boehm T."/>
            <person name="Wilson R.K."/>
            <person name="Brenner S."/>
            <person name="Warren W.C."/>
        </authorList>
    </citation>
    <scope>NUCLEOTIDE SEQUENCE</scope>
    <source>
        <tissue evidence="1">Spleen</tissue>
    </source>
</reference>